<evidence type="ECO:0000259" key="1">
    <source>
        <dbReference type="Pfam" id="PF00535"/>
    </source>
</evidence>
<dbReference type="InterPro" id="IPR054028">
    <property type="entry name" value="TarS/TarP_linker"/>
</dbReference>
<evidence type="ECO:0000259" key="2">
    <source>
        <dbReference type="Pfam" id="PF22181"/>
    </source>
</evidence>
<accession>A0A1G7D577</accession>
<dbReference type="Gene3D" id="3.90.550.10">
    <property type="entry name" value="Spore Coat Polysaccharide Biosynthesis Protein SpsA, Chain A"/>
    <property type="match status" value="1"/>
</dbReference>
<evidence type="ECO:0000313" key="4">
    <source>
        <dbReference type="Proteomes" id="UP000198546"/>
    </source>
</evidence>
<dbReference type="CDD" id="cd00761">
    <property type="entry name" value="Glyco_tranf_GTA_type"/>
    <property type="match status" value="1"/>
</dbReference>
<dbReference type="SUPFAM" id="SSF53448">
    <property type="entry name" value="Nucleotide-diphospho-sugar transferases"/>
    <property type="match status" value="1"/>
</dbReference>
<gene>
    <name evidence="3" type="ORF">SAMN04489747_3492</name>
</gene>
<dbReference type="AlphaFoldDB" id="A0A1G7D577"/>
<protein>
    <submittedName>
        <fullName evidence="3">Glycosyltransferase involved in cell wall bisynthesis</fullName>
    </submittedName>
</protein>
<proteinExistence type="predicted"/>
<reference evidence="3 4" key="1">
    <citation type="submission" date="2016-10" db="EMBL/GenBank/DDBJ databases">
        <authorList>
            <person name="de Groot N.N."/>
        </authorList>
    </citation>
    <scope>NUCLEOTIDE SEQUENCE [LARGE SCALE GENOMIC DNA]</scope>
    <source>
        <strain evidence="3 4">MON 2.2</strain>
    </source>
</reference>
<dbReference type="STRING" id="675864.SAMN04489747_3492"/>
<dbReference type="InterPro" id="IPR029044">
    <property type="entry name" value="Nucleotide-diphossugar_trans"/>
</dbReference>
<name>A0A1G7D577_9ACTN</name>
<evidence type="ECO:0000313" key="3">
    <source>
        <dbReference type="EMBL" id="SDE46643.1"/>
    </source>
</evidence>
<dbReference type="InterPro" id="IPR001173">
    <property type="entry name" value="Glyco_trans_2-like"/>
</dbReference>
<dbReference type="OrthoDB" id="2676521at2"/>
<keyword evidence="3" id="KW-0808">Transferase</keyword>
<dbReference type="Proteomes" id="UP000198546">
    <property type="component" value="Chromosome i"/>
</dbReference>
<dbReference type="RefSeq" id="WP_090595280.1">
    <property type="nucleotide sequence ID" value="NZ_LT629688.1"/>
</dbReference>
<feature type="domain" description="TarS/TarP linker" evidence="2">
    <location>
        <begin position="228"/>
        <end position="327"/>
    </location>
</feature>
<feature type="domain" description="Glycosyltransferase 2-like" evidence="1">
    <location>
        <begin position="15"/>
        <end position="172"/>
    </location>
</feature>
<sequence>MTQVPPDPNGGPAVSVVIPVYQAMPYLRTLLDSLVAQDLDPAGYEVLAIDDGSTDAGPALLDEYAARHPQLRVVHQENSGWPGIPRNRGLDLARGRYVFFADADDEMGPEALRRMTAFADEHGSDVVVPKMVGVGGRWVRDAMYAQTQVDADLEQVFTTLTPQKMFRRSFLEEEGIRFPEEKVRLEDGMMLARAYLRASRVSLLGGYDFYYLVARDDGQNISSQGFDPEGYTWSIGEVSRIVTELDPDHERARRIVLDLYRRKCLKFYEPERFWKMRDTRRDAFLAAHRRHIETYITPEMEGRLSKRFRERSALVRAGDKAGLLDVAARGVDHRPHGARVTSAEWTWRGLQLGFELDGGASTGGAPVTLQLQERKGEHSLTVALRPQGSPTRARGSLTRWGATARVAAAQLRRPGSGVLDAYVLDPAHPEQRVRVEVATGTTLPPARSGARPYATIKDNLSVELDPAG</sequence>
<keyword evidence="4" id="KW-1185">Reference proteome</keyword>
<dbReference type="PANTHER" id="PTHR22916:SF3">
    <property type="entry name" value="UDP-GLCNAC:BETAGAL BETA-1,3-N-ACETYLGLUCOSAMINYLTRANSFERASE-LIKE PROTEIN 1"/>
    <property type="match status" value="1"/>
</dbReference>
<organism evidence="3 4">
    <name type="scientific">Auraticoccus monumenti</name>
    <dbReference type="NCBI Taxonomy" id="675864"/>
    <lineage>
        <taxon>Bacteria</taxon>
        <taxon>Bacillati</taxon>
        <taxon>Actinomycetota</taxon>
        <taxon>Actinomycetes</taxon>
        <taxon>Propionibacteriales</taxon>
        <taxon>Propionibacteriaceae</taxon>
        <taxon>Auraticoccus</taxon>
    </lineage>
</organism>
<dbReference type="GO" id="GO:0016758">
    <property type="term" value="F:hexosyltransferase activity"/>
    <property type="evidence" value="ECO:0007669"/>
    <property type="project" value="UniProtKB-ARBA"/>
</dbReference>
<dbReference type="Pfam" id="PF00535">
    <property type="entry name" value="Glycos_transf_2"/>
    <property type="match status" value="1"/>
</dbReference>
<dbReference type="Pfam" id="PF22181">
    <property type="entry name" value="TarS_linker"/>
    <property type="match status" value="1"/>
</dbReference>
<dbReference type="EMBL" id="LT629688">
    <property type="protein sequence ID" value="SDE46643.1"/>
    <property type="molecule type" value="Genomic_DNA"/>
</dbReference>
<dbReference type="PANTHER" id="PTHR22916">
    <property type="entry name" value="GLYCOSYLTRANSFERASE"/>
    <property type="match status" value="1"/>
</dbReference>